<proteinExistence type="predicted"/>
<keyword evidence="1" id="KW-0732">Signal</keyword>
<dbReference type="AlphaFoldDB" id="A0A7R8YUK3"/>
<sequence>MVQGQRNLLLLVLFSVIVFVIAATTTTTTTIQPLNPEKARSKFSTSGAVNKDGSFEFILENEDSGIFIEIEGKVSTSQGKATLELAGTYEFKGISLQFVANEEDGLDISHLATKTTTQPYDSEAFV</sequence>
<organism evidence="2 3">
    <name type="scientific">Hermetia illucens</name>
    <name type="common">Black soldier fly</name>
    <dbReference type="NCBI Taxonomy" id="343691"/>
    <lineage>
        <taxon>Eukaryota</taxon>
        <taxon>Metazoa</taxon>
        <taxon>Ecdysozoa</taxon>
        <taxon>Arthropoda</taxon>
        <taxon>Hexapoda</taxon>
        <taxon>Insecta</taxon>
        <taxon>Pterygota</taxon>
        <taxon>Neoptera</taxon>
        <taxon>Endopterygota</taxon>
        <taxon>Diptera</taxon>
        <taxon>Brachycera</taxon>
        <taxon>Stratiomyomorpha</taxon>
        <taxon>Stratiomyidae</taxon>
        <taxon>Hermetiinae</taxon>
        <taxon>Hermetia</taxon>
    </lineage>
</organism>
<gene>
    <name evidence="2" type="ORF">HERILL_LOCUS9074</name>
</gene>
<evidence type="ECO:0000313" key="3">
    <source>
        <dbReference type="Proteomes" id="UP000594454"/>
    </source>
</evidence>
<evidence type="ECO:0000313" key="2">
    <source>
        <dbReference type="EMBL" id="CAD7086287.1"/>
    </source>
</evidence>
<dbReference type="InParanoid" id="A0A7R8YUK3"/>
<name>A0A7R8YUK3_HERIL</name>
<feature type="signal peptide" evidence="1">
    <location>
        <begin position="1"/>
        <end position="22"/>
    </location>
</feature>
<dbReference type="EMBL" id="LR899011">
    <property type="protein sequence ID" value="CAD7086287.1"/>
    <property type="molecule type" value="Genomic_DNA"/>
</dbReference>
<evidence type="ECO:0000256" key="1">
    <source>
        <dbReference type="SAM" id="SignalP"/>
    </source>
</evidence>
<protein>
    <submittedName>
        <fullName evidence="2">Uncharacterized protein</fullName>
    </submittedName>
</protein>
<feature type="chain" id="PRO_5031091333" evidence="1">
    <location>
        <begin position="23"/>
        <end position="126"/>
    </location>
</feature>
<reference evidence="2 3" key="1">
    <citation type="submission" date="2020-11" db="EMBL/GenBank/DDBJ databases">
        <authorList>
            <person name="Wallbank WR R."/>
            <person name="Pardo Diaz C."/>
            <person name="Kozak K."/>
            <person name="Martin S."/>
            <person name="Jiggins C."/>
            <person name="Moest M."/>
            <person name="Warren A I."/>
            <person name="Generalovic N T."/>
            <person name="Byers J.R.P. K."/>
            <person name="Montejo-Kovacevich G."/>
            <person name="Yen C E."/>
        </authorList>
    </citation>
    <scope>NUCLEOTIDE SEQUENCE [LARGE SCALE GENOMIC DNA]</scope>
</reference>
<dbReference type="Proteomes" id="UP000594454">
    <property type="component" value="Chromosome 3"/>
</dbReference>
<keyword evidence="3" id="KW-1185">Reference proteome</keyword>
<accession>A0A7R8YUK3</accession>